<accession>A0A176VN21</accession>
<protein>
    <submittedName>
        <fullName evidence="1">Uncharacterized protein</fullName>
    </submittedName>
</protein>
<comment type="caution">
    <text evidence="1">The sequence shown here is derived from an EMBL/GenBank/DDBJ whole genome shotgun (WGS) entry which is preliminary data.</text>
</comment>
<gene>
    <name evidence="1" type="ORF">AXG93_3491s1210</name>
</gene>
<name>A0A176VN21_MARPO</name>
<keyword evidence="2" id="KW-1185">Reference proteome</keyword>
<dbReference type="EMBL" id="LVLJ01003243">
    <property type="protein sequence ID" value="OAE22280.1"/>
    <property type="molecule type" value="Genomic_DNA"/>
</dbReference>
<reference evidence="1" key="1">
    <citation type="submission" date="2016-03" db="EMBL/GenBank/DDBJ databases">
        <title>Mechanisms controlling the formation of the plant cell surface in tip-growing cells are functionally conserved among land plants.</title>
        <authorList>
            <person name="Honkanen S."/>
            <person name="Jones V.A."/>
            <person name="Morieri G."/>
            <person name="Champion C."/>
            <person name="Hetherington A.J."/>
            <person name="Kelly S."/>
            <person name="Saint-Marcoux D."/>
            <person name="Proust H."/>
            <person name="Prescott H."/>
            <person name="Dolan L."/>
        </authorList>
    </citation>
    <scope>NUCLEOTIDE SEQUENCE [LARGE SCALE GENOMIC DNA]</scope>
    <source>
        <tissue evidence="1">Whole gametophyte</tissue>
    </source>
</reference>
<proteinExistence type="predicted"/>
<sequence>MSNVGAQESDQSDGTIVEDASINSSGRSRLPIGLLEPFCSDIQRRTAQHRSHTLSSQAKSRYRLGANVADPVVGYRGTTFANVVPSLYYVDLDRTADNSRSKLDSRHSALGCSNWEVRYWTKFSYLLNVPPFVTTSLMRFEASRSPSGARRCASPRAAVGHLSRREQMQIVSHNLADAIWCESSKLNTKFWNDC</sequence>
<evidence type="ECO:0000313" key="1">
    <source>
        <dbReference type="EMBL" id="OAE22280.1"/>
    </source>
</evidence>
<dbReference type="Proteomes" id="UP000077202">
    <property type="component" value="Unassembled WGS sequence"/>
</dbReference>
<dbReference type="AlphaFoldDB" id="A0A176VN21"/>
<organism evidence="1 2">
    <name type="scientific">Marchantia polymorpha subsp. ruderalis</name>
    <dbReference type="NCBI Taxonomy" id="1480154"/>
    <lineage>
        <taxon>Eukaryota</taxon>
        <taxon>Viridiplantae</taxon>
        <taxon>Streptophyta</taxon>
        <taxon>Embryophyta</taxon>
        <taxon>Marchantiophyta</taxon>
        <taxon>Marchantiopsida</taxon>
        <taxon>Marchantiidae</taxon>
        <taxon>Marchantiales</taxon>
        <taxon>Marchantiaceae</taxon>
        <taxon>Marchantia</taxon>
    </lineage>
</organism>
<evidence type="ECO:0000313" key="2">
    <source>
        <dbReference type="Proteomes" id="UP000077202"/>
    </source>
</evidence>